<protein>
    <recommendedName>
        <fullName evidence="4">cGMP-dependent protein kinase N-terminal coiled-coil domain-containing protein</fullName>
    </recommendedName>
</protein>
<dbReference type="AlphaFoldDB" id="A0AAZ1XUB3"/>
<evidence type="ECO:0008006" key="4">
    <source>
        <dbReference type="Google" id="ProtNLM"/>
    </source>
</evidence>
<sequence length="103" mass="11688">MCDLVKSHLMLAVREEVELLREQIRELQERNRQLERENHTLRPIMSKPLATKQRTPRGENVQTVPKGSVLCFTLFSNTASTLVVMEFTGAPQSATESSPTPPR</sequence>
<name>A0AAZ1XUB3_OREAU</name>
<reference evidence="2" key="3">
    <citation type="submission" date="2025-09" db="UniProtKB">
        <authorList>
            <consortium name="Ensembl"/>
        </authorList>
    </citation>
    <scope>IDENTIFICATION</scope>
</reference>
<feature type="region of interest" description="Disordered" evidence="1">
    <location>
        <begin position="35"/>
        <end position="62"/>
    </location>
</feature>
<accession>A0AAZ1XUB3</accession>
<dbReference type="Pfam" id="PF01166">
    <property type="entry name" value="TSC22"/>
    <property type="match status" value="1"/>
</dbReference>
<dbReference type="InterPro" id="IPR000580">
    <property type="entry name" value="TSC22/Bun"/>
</dbReference>
<evidence type="ECO:0000256" key="1">
    <source>
        <dbReference type="SAM" id="MobiDB-lite"/>
    </source>
</evidence>
<reference evidence="2" key="2">
    <citation type="submission" date="2025-08" db="UniProtKB">
        <authorList>
            <consortium name="Ensembl"/>
        </authorList>
    </citation>
    <scope>IDENTIFICATION</scope>
</reference>
<evidence type="ECO:0000313" key="3">
    <source>
        <dbReference type="Proteomes" id="UP000472276"/>
    </source>
</evidence>
<keyword evidence="3" id="KW-1185">Reference proteome</keyword>
<dbReference type="GO" id="GO:0006357">
    <property type="term" value="P:regulation of transcription by RNA polymerase II"/>
    <property type="evidence" value="ECO:0007669"/>
    <property type="project" value="InterPro"/>
</dbReference>
<proteinExistence type="predicted"/>
<organism evidence="2 3">
    <name type="scientific">Oreochromis aureus</name>
    <name type="common">Israeli tilapia</name>
    <name type="synonym">Chromis aureus</name>
    <dbReference type="NCBI Taxonomy" id="47969"/>
    <lineage>
        <taxon>Eukaryota</taxon>
        <taxon>Metazoa</taxon>
        <taxon>Chordata</taxon>
        <taxon>Craniata</taxon>
        <taxon>Vertebrata</taxon>
        <taxon>Euteleostomi</taxon>
        <taxon>Actinopterygii</taxon>
        <taxon>Neopterygii</taxon>
        <taxon>Teleostei</taxon>
        <taxon>Neoteleostei</taxon>
        <taxon>Acanthomorphata</taxon>
        <taxon>Ovalentaria</taxon>
        <taxon>Cichlomorphae</taxon>
        <taxon>Cichliformes</taxon>
        <taxon>Cichlidae</taxon>
        <taxon>African cichlids</taxon>
        <taxon>Pseudocrenilabrinae</taxon>
        <taxon>Oreochromini</taxon>
        <taxon>Oreochromis</taxon>
    </lineage>
</organism>
<dbReference type="Ensembl" id="ENSOABT00000084689.1">
    <property type="protein sequence ID" value="ENSOABP00000071941.1"/>
    <property type="gene ID" value="ENSOABG00000031568.1"/>
</dbReference>
<dbReference type="SUPFAM" id="SSF58026">
    <property type="entry name" value="Delta-sleep-inducing peptide immunoreactive peptide"/>
    <property type="match status" value="1"/>
</dbReference>
<dbReference type="Proteomes" id="UP000472276">
    <property type="component" value="Unassembled WGS sequence"/>
</dbReference>
<dbReference type="CDD" id="cd21936">
    <property type="entry name" value="ZIP_TSC22D"/>
    <property type="match status" value="1"/>
</dbReference>
<evidence type="ECO:0000313" key="2">
    <source>
        <dbReference type="Ensembl" id="ENSOABP00000071941.1"/>
    </source>
</evidence>
<dbReference type="PANTHER" id="PTHR12348">
    <property type="entry name" value="TSC22"/>
    <property type="match status" value="1"/>
</dbReference>
<dbReference type="Gene3D" id="1.20.5.490">
    <property type="entry name" value="Single helix bin"/>
    <property type="match status" value="1"/>
</dbReference>
<dbReference type="PANTHER" id="PTHR12348:SF26">
    <property type="entry name" value="PROTEIN TSCT-1"/>
    <property type="match status" value="1"/>
</dbReference>
<reference evidence="3" key="1">
    <citation type="submission" date="2020-03" db="EMBL/GenBank/DDBJ databases">
        <title>Evolution of repeat sequences and sex chromosomes of tilapia species revealed by chromosome-level genomes.</title>
        <authorList>
            <person name="Xu L."/>
            <person name="Tao W."/>
            <person name="Wang D."/>
            <person name="Zhou Q."/>
        </authorList>
    </citation>
    <scope>NUCLEOTIDE SEQUENCE [LARGE SCALE GENOMIC DNA]</scope>
    <source>
        <strain evidence="3">Israel</strain>
    </source>
</reference>